<dbReference type="SUPFAM" id="SSF48179">
    <property type="entry name" value="6-phosphogluconate dehydrogenase C-terminal domain-like"/>
    <property type="match status" value="1"/>
</dbReference>
<evidence type="ECO:0000313" key="5">
    <source>
        <dbReference type="EMBL" id="PAV11753.1"/>
    </source>
</evidence>
<dbReference type="PANTHER" id="PTHR48075:SF5">
    <property type="entry name" value="3-HYDROXYBUTYRYL-COA DEHYDROGENASE"/>
    <property type="match status" value="1"/>
</dbReference>
<reference evidence="5 6" key="1">
    <citation type="journal article" date="2017" name="BMC Genomics">
        <title>Genomic analysis of methanogenic archaea reveals a shift towards energy conservation.</title>
        <authorList>
            <person name="Gilmore S.P."/>
            <person name="Henske J.K."/>
            <person name="Sexton J.A."/>
            <person name="Solomon K.V."/>
            <person name="Seppala S."/>
            <person name="Yoo J.I."/>
            <person name="Huyett L.M."/>
            <person name="Pressman A."/>
            <person name="Cogan J.Z."/>
            <person name="Kivenson V."/>
            <person name="Peng X."/>
            <person name="Tan Y."/>
            <person name="Valentine D.L."/>
            <person name="O'Malley M.A."/>
        </authorList>
    </citation>
    <scope>NUCLEOTIDE SEQUENCE [LARGE SCALE GENOMIC DNA]</scope>
    <source>
        <strain evidence="5 6">MC-15</strain>
    </source>
</reference>
<dbReference type="Pfam" id="PF02737">
    <property type="entry name" value="3HCDH_N"/>
    <property type="match status" value="1"/>
</dbReference>
<dbReference type="InterPro" id="IPR006176">
    <property type="entry name" value="3-OHacyl-CoA_DH_NAD-bd"/>
</dbReference>
<sequence length="329" mass="37102">MTGYTKVHVPSAGNEKVPYYIYLLEDENGIKSFKKSYEKYETGDEISPIKEINDKVKVGIVGTGLMGSQIAEHLILCRYETILKTREEKNEKMIFSRIEKNISKGLSETEVSQYLRYLSTTTDYSDFSDCDVVIDATTENLEVKREVFKILSNTCRDTTILATNSSSISIDYISIDTPKPENCIGMHFFNPVRKMDLVEIVVGEKTSKRTKDVIIKFAKDLGKIPIMVKSSPGFIVNRLLLPQINEAAKLLEEGVASKEDIDLATKLGLNHPMGPFELADFIGIDICVSILEVLSKELKNVTIKPVDILYEMVNEGKLGYKTKEGFYKY</sequence>
<gene>
    <name evidence="5" type="ORF">ASJ81_09345</name>
</gene>
<protein>
    <recommendedName>
        <fullName evidence="7">3-hydroxybutyryl-CoA dehydrogenase</fullName>
    </recommendedName>
</protein>
<dbReference type="SUPFAM" id="SSF51735">
    <property type="entry name" value="NAD(P)-binding Rossmann-fold domains"/>
    <property type="match status" value="1"/>
</dbReference>
<dbReference type="InterPro" id="IPR036291">
    <property type="entry name" value="NAD(P)-bd_dom_sf"/>
</dbReference>
<name>A0A2A2HR74_9EURY</name>
<evidence type="ECO:0000256" key="1">
    <source>
        <dbReference type="ARBA" id="ARBA00023002"/>
    </source>
</evidence>
<dbReference type="InterPro" id="IPR008927">
    <property type="entry name" value="6-PGluconate_DH-like_C_sf"/>
</dbReference>
<dbReference type="InterPro" id="IPR013328">
    <property type="entry name" value="6PGD_dom2"/>
</dbReference>
<dbReference type="FunFam" id="3.40.50.720:FF:000009">
    <property type="entry name" value="Fatty oxidation complex, alpha subunit"/>
    <property type="match status" value="1"/>
</dbReference>
<keyword evidence="6" id="KW-1185">Reference proteome</keyword>
<feature type="domain" description="3-hydroxyacyl-CoA dehydrogenase NAD binding" evidence="4">
    <location>
        <begin position="57"/>
        <end position="229"/>
    </location>
</feature>
<dbReference type="GO" id="GO:0006631">
    <property type="term" value="P:fatty acid metabolic process"/>
    <property type="evidence" value="ECO:0007669"/>
    <property type="project" value="InterPro"/>
</dbReference>
<accession>A0A2A2HR74</accession>
<evidence type="ECO:0000259" key="3">
    <source>
        <dbReference type="Pfam" id="PF00725"/>
    </source>
</evidence>
<dbReference type="GO" id="GO:0070403">
    <property type="term" value="F:NAD+ binding"/>
    <property type="evidence" value="ECO:0007669"/>
    <property type="project" value="InterPro"/>
</dbReference>
<dbReference type="Gene3D" id="3.40.50.720">
    <property type="entry name" value="NAD(P)-binding Rossmann-like Domain"/>
    <property type="match status" value="1"/>
</dbReference>
<dbReference type="Gene3D" id="1.10.1040.10">
    <property type="entry name" value="N-(1-d-carboxylethyl)-l-norvaline Dehydrogenase, domain 2"/>
    <property type="match status" value="1"/>
</dbReference>
<evidence type="ECO:0000313" key="6">
    <source>
        <dbReference type="Proteomes" id="UP000218164"/>
    </source>
</evidence>
<dbReference type="InterPro" id="IPR006108">
    <property type="entry name" value="3HC_DH_C"/>
</dbReference>
<organism evidence="5 6">
    <name type="scientific">Methanosarcina spelaei</name>
    <dbReference type="NCBI Taxonomy" id="1036679"/>
    <lineage>
        <taxon>Archaea</taxon>
        <taxon>Methanobacteriati</taxon>
        <taxon>Methanobacteriota</taxon>
        <taxon>Stenosarchaea group</taxon>
        <taxon>Methanomicrobia</taxon>
        <taxon>Methanosarcinales</taxon>
        <taxon>Methanosarcinaceae</taxon>
        <taxon>Methanosarcina</taxon>
    </lineage>
</organism>
<feature type="domain" description="3-hydroxyacyl-CoA dehydrogenase C-terminal" evidence="3">
    <location>
        <begin position="233"/>
        <end position="329"/>
    </location>
</feature>
<dbReference type="EMBL" id="LMVP01000457">
    <property type="protein sequence ID" value="PAV11753.1"/>
    <property type="molecule type" value="Genomic_DNA"/>
</dbReference>
<keyword evidence="1" id="KW-0560">Oxidoreductase</keyword>
<evidence type="ECO:0000259" key="4">
    <source>
        <dbReference type="Pfam" id="PF02737"/>
    </source>
</evidence>
<proteinExistence type="predicted"/>
<dbReference type="PANTHER" id="PTHR48075">
    <property type="entry name" value="3-HYDROXYACYL-COA DEHYDROGENASE FAMILY PROTEIN"/>
    <property type="match status" value="1"/>
</dbReference>
<dbReference type="PIRSF" id="PIRSF000105">
    <property type="entry name" value="HCDH"/>
    <property type="match status" value="1"/>
</dbReference>
<evidence type="ECO:0008006" key="7">
    <source>
        <dbReference type="Google" id="ProtNLM"/>
    </source>
</evidence>
<dbReference type="Pfam" id="PF00725">
    <property type="entry name" value="3HCDH"/>
    <property type="match status" value="1"/>
</dbReference>
<feature type="site" description="Important for catalytic activity" evidence="2">
    <location>
        <position position="187"/>
    </location>
</feature>
<dbReference type="Proteomes" id="UP000218164">
    <property type="component" value="Unassembled WGS sequence"/>
</dbReference>
<dbReference type="AlphaFoldDB" id="A0A2A2HR74"/>
<dbReference type="InterPro" id="IPR022694">
    <property type="entry name" value="3-OHacyl-CoA_DH"/>
</dbReference>
<evidence type="ECO:0000256" key="2">
    <source>
        <dbReference type="PIRSR" id="PIRSR000105-1"/>
    </source>
</evidence>
<dbReference type="GO" id="GO:0016616">
    <property type="term" value="F:oxidoreductase activity, acting on the CH-OH group of donors, NAD or NADP as acceptor"/>
    <property type="evidence" value="ECO:0007669"/>
    <property type="project" value="InterPro"/>
</dbReference>
<comment type="caution">
    <text evidence="5">The sequence shown here is derived from an EMBL/GenBank/DDBJ whole genome shotgun (WGS) entry which is preliminary data.</text>
</comment>